<dbReference type="AlphaFoldDB" id="A0A180GBD1"/>
<dbReference type="EnsemblFungi" id="PTTG_28625-t43_1">
    <property type="protein sequence ID" value="PTTG_28625-t43_1-p1"/>
    <property type="gene ID" value="PTTG_28625"/>
</dbReference>
<feature type="signal peptide" evidence="1">
    <location>
        <begin position="1"/>
        <end position="21"/>
    </location>
</feature>
<dbReference type="Proteomes" id="UP000005240">
    <property type="component" value="Unassembled WGS sequence"/>
</dbReference>
<dbReference type="OrthoDB" id="2496215at2759"/>
<dbReference type="EMBL" id="ADAS02000122">
    <property type="protein sequence ID" value="OAV89652.1"/>
    <property type="molecule type" value="Genomic_DNA"/>
</dbReference>
<reference evidence="3" key="4">
    <citation type="submission" date="2025-05" db="UniProtKB">
        <authorList>
            <consortium name="EnsemblFungi"/>
        </authorList>
    </citation>
    <scope>IDENTIFICATION</scope>
    <source>
        <strain evidence="3">isolate 1-1 / race 1 (BBBD)</strain>
    </source>
</reference>
<organism evidence="2">
    <name type="scientific">Puccinia triticina (isolate 1-1 / race 1 (BBBD))</name>
    <name type="common">Brown leaf rust fungus</name>
    <dbReference type="NCBI Taxonomy" id="630390"/>
    <lineage>
        <taxon>Eukaryota</taxon>
        <taxon>Fungi</taxon>
        <taxon>Dikarya</taxon>
        <taxon>Basidiomycota</taxon>
        <taxon>Pucciniomycotina</taxon>
        <taxon>Pucciniomycetes</taxon>
        <taxon>Pucciniales</taxon>
        <taxon>Pucciniaceae</taxon>
        <taxon>Puccinia</taxon>
    </lineage>
</organism>
<evidence type="ECO:0000313" key="4">
    <source>
        <dbReference type="Proteomes" id="UP000005240"/>
    </source>
</evidence>
<protein>
    <submittedName>
        <fullName evidence="2 3">Uncharacterized protein</fullName>
    </submittedName>
</protein>
<evidence type="ECO:0000256" key="1">
    <source>
        <dbReference type="SAM" id="SignalP"/>
    </source>
</evidence>
<reference evidence="2" key="1">
    <citation type="submission" date="2009-11" db="EMBL/GenBank/DDBJ databases">
        <authorList>
            <consortium name="The Broad Institute Genome Sequencing Platform"/>
            <person name="Ward D."/>
            <person name="Feldgarden M."/>
            <person name="Earl A."/>
            <person name="Young S.K."/>
            <person name="Zeng Q."/>
            <person name="Koehrsen M."/>
            <person name="Alvarado L."/>
            <person name="Berlin A."/>
            <person name="Bochicchio J."/>
            <person name="Borenstein D."/>
            <person name="Chapman S.B."/>
            <person name="Chen Z."/>
            <person name="Engels R."/>
            <person name="Freedman E."/>
            <person name="Gellesch M."/>
            <person name="Goldberg J."/>
            <person name="Griggs A."/>
            <person name="Gujja S."/>
            <person name="Heilman E."/>
            <person name="Heiman D."/>
            <person name="Hepburn T."/>
            <person name="Howarth C."/>
            <person name="Jen D."/>
            <person name="Larson L."/>
            <person name="Lewis B."/>
            <person name="Mehta T."/>
            <person name="Park D."/>
            <person name="Pearson M."/>
            <person name="Roberts A."/>
            <person name="Saif S."/>
            <person name="Shea T."/>
            <person name="Shenoy N."/>
            <person name="Sisk P."/>
            <person name="Stolte C."/>
            <person name="Sykes S."/>
            <person name="Thomson T."/>
            <person name="Walk T."/>
            <person name="White J."/>
            <person name="Yandava C."/>
            <person name="Izard J."/>
            <person name="Baranova O.V."/>
            <person name="Blanton J.M."/>
            <person name="Tanner A.C."/>
            <person name="Dewhirst F.E."/>
            <person name="Haas B."/>
            <person name="Nusbaum C."/>
            <person name="Birren B."/>
        </authorList>
    </citation>
    <scope>NUCLEOTIDE SEQUENCE [LARGE SCALE GENOMIC DNA]</scope>
    <source>
        <strain evidence="2">1-1 BBBD Race 1</strain>
    </source>
</reference>
<evidence type="ECO:0000313" key="2">
    <source>
        <dbReference type="EMBL" id="OAV89652.1"/>
    </source>
</evidence>
<gene>
    <name evidence="2" type="ORF">PTTG_28625</name>
</gene>
<keyword evidence="4" id="KW-1185">Reference proteome</keyword>
<dbReference type="VEuPathDB" id="FungiDB:PTTG_28625"/>
<sequence length="168" mass="18330">MFVHWLLVVFISFIQLTSNIARPQGFGTPQPAFDGATDDSFLTILVTKLNTGLNQIEAANNAGNLLVIKDIAVDLRKLIPTLDQVVIAIANNANRVTDSRIAQDLTATRDTVLSDNYSIADNLYILSFCWPIPALVTYYVGQVRTQMAGAAQQFAEIRKKGASDTTIA</sequence>
<accession>A0A180GBD1</accession>
<reference evidence="2" key="2">
    <citation type="submission" date="2016-05" db="EMBL/GenBank/DDBJ databases">
        <title>Comparative analysis highlights variable genome content of wheat rusts and divergence of the mating loci.</title>
        <authorList>
            <person name="Cuomo C.A."/>
            <person name="Bakkeren G."/>
            <person name="Szabo L."/>
            <person name="Khalil H."/>
            <person name="Joly D."/>
            <person name="Goldberg J."/>
            <person name="Young S."/>
            <person name="Zeng Q."/>
            <person name="Fellers J."/>
        </authorList>
    </citation>
    <scope>NUCLEOTIDE SEQUENCE [LARGE SCALE GENOMIC DNA]</scope>
    <source>
        <strain evidence="2">1-1 BBBD Race 1</strain>
    </source>
</reference>
<evidence type="ECO:0000313" key="3">
    <source>
        <dbReference type="EnsemblFungi" id="PTTG_28625-t43_1-p1"/>
    </source>
</evidence>
<name>A0A180GBD1_PUCT1</name>
<proteinExistence type="predicted"/>
<keyword evidence="1" id="KW-0732">Signal</keyword>
<feature type="chain" id="PRO_5008109727" evidence="1">
    <location>
        <begin position="22"/>
        <end position="168"/>
    </location>
</feature>
<reference evidence="3 4" key="3">
    <citation type="journal article" date="2017" name="G3 (Bethesda)">
        <title>Comparative analysis highlights variable genome content of wheat rusts and divergence of the mating loci.</title>
        <authorList>
            <person name="Cuomo C.A."/>
            <person name="Bakkeren G."/>
            <person name="Khalil H.B."/>
            <person name="Panwar V."/>
            <person name="Joly D."/>
            <person name="Linning R."/>
            <person name="Sakthikumar S."/>
            <person name="Song X."/>
            <person name="Adiconis X."/>
            <person name="Fan L."/>
            <person name="Goldberg J.M."/>
            <person name="Levin J.Z."/>
            <person name="Young S."/>
            <person name="Zeng Q."/>
            <person name="Anikster Y."/>
            <person name="Bruce M."/>
            <person name="Wang M."/>
            <person name="Yin C."/>
            <person name="McCallum B."/>
            <person name="Szabo L.J."/>
            <person name="Hulbert S."/>
            <person name="Chen X."/>
            <person name="Fellers J.P."/>
        </authorList>
    </citation>
    <scope>NUCLEOTIDE SEQUENCE</scope>
    <source>
        <strain evidence="3">isolate 1-1 / race 1 (BBBD)</strain>
        <strain evidence="4">Isolate 1-1 / race 1 (BBBD)</strain>
    </source>
</reference>